<dbReference type="Gene3D" id="3.30.565.10">
    <property type="entry name" value="Histidine kinase-like ATPase, C-terminal domain"/>
    <property type="match status" value="1"/>
</dbReference>
<dbReference type="InterPro" id="IPR000700">
    <property type="entry name" value="PAS-assoc_C"/>
</dbReference>
<dbReference type="Pfam" id="PF00072">
    <property type="entry name" value="Response_reg"/>
    <property type="match status" value="1"/>
</dbReference>
<dbReference type="SUPFAM" id="SSF47384">
    <property type="entry name" value="Homodimeric domain of signal transducing histidine kinase"/>
    <property type="match status" value="1"/>
</dbReference>
<dbReference type="CDD" id="cd00088">
    <property type="entry name" value="HPT"/>
    <property type="match status" value="1"/>
</dbReference>
<dbReference type="SMART" id="SM00073">
    <property type="entry name" value="HPT"/>
    <property type="match status" value="1"/>
</dbReference>
<keyword evidence="11" id="KW-0472">Membrane</keyword>
<evidence type="ECO:0000259" key="18">
    <source>
        <dbReference type="PROSITE" id="PS50894"/>
    </source>
</evidence>
<keyword evidence="4" id="KW-1003">Cell membrane</keyword>
<evidence type="ECO:0000256" key="12">
    <source>
        <dbReference type="PROSITE-ProRule" id="PRU00110"/>
    </source>
</evidence>
<dbReference type="Pfam" id="PF00512">
    <property type="entry name" value="HisKA"/>
    <property type="match status" value="1"/>
</dbReference>
<dbReference type="InterPro" id="IPR000014">
    <property type="entry name" value="PAS"/>
</dbReference>
<dbReference type="Pfam" id="PF08448">
    <property type="entry name" value="PAS_4"/>
    <property type="match status" value="2"/>
</dbReference>
<dbReference type="InterPro" id="IPR001789">
    <property type="entry name" value="Sig_transdc_resp-reg_receiver"/>
</dbReference>
<dbReference type="SUPFAM" id="SSF55874">
    <property type="entry name" value="ATPase domain of HSP90 chaperone/DNA topoisomerase II/histidine kinase"/>
    <property type="match status" value="1"/>
</dbReference>
<evidence type="ECO:0000256" key="6">
    <source>
        <dbReference type="ARBA" id="ARBA00022692"/>
    </source>
</evidence>
<comment type="subcellular location">
    <subcellularLocation>
        <location evidence="2">Cell membrane</location>
        <topology evidence="2">Multi-pass membrane protein</topology>
    </subcellularLocation>
</comment>
<evidence type="ECO:0000313" key="20">
    <source>
        <dbReference type="Proteomes" id="UP001202961"/>
    </source>
</evidence>
<dbReference type="InterPro" id="IPR008207">
    <property type="entry name" value="Sig_transdc_His_kin_Hpt_dom"/>
</dbReference>
<dbReference type="NCBIfam" id="TIGR00229">
    <property type="entry name" value="sensory_box"/>
    <property type="match status" value="2"/>
</dbReference>
<dbReference type="EMBL" id="JAMQBK010000057">
    <property type="protein sequence ID" value="MCM2372903.1"/>
    <property type="molecule type" value="Genomic_DNA"/>
</dbReference>
<evidence type="ECO:0000256" key="11">
    <source>
        <dbReference type="ARBA" id="ARBA00023136"/>
    </source>
</evidence>
<keyword evidence="9" id="KW-1133">Transmembrane helix</keyword>
<dbReference type="Gene3D" id="1.20.120.160">
    <property type="entry name" value="HPT domain"/>
    <property type="match status" value="1"/>
</dbReference>
<keyword evidence="7" id="KW-0547">Nucleotide-binding</keyword>
<dbReference type="InterPro" id="IPR003594">
    <property type="entry name" value="HATPase_dom"/>
</dbReference>
<sequence length="838" mass="92091">MSEYQISSHERELQTSATYRALANSLPLSVLIKSCDGRRVFANDAYLRWRHLCWEDVAGKVDADLFPEEIAQQYTADDREVLESGKAQHAVEQATIADGSIGWIERIKSPIYDAHGKLLGIQVLFWDVTARVQAEQTSRFEQSLLNTLLNNIPDSIYFKDLQSRFIRVSQAMAEKFGYQDVDEIIGKTDADIFTPEHAEQARQDELNVIETGVPLVDRVERETWRDQEDTWCMTTKMPLIDESGEPIGTFGISRDITALKRSEAALQEAVRMADAANRAKSEFLANMSHEIRTPMNALVGMADLLAQTSLDDVQGEYVDTIRRSSESLLRLLNDILDFSKIEARKLELESVVFSLGYEIQAAISTLRYQAAKKNLQLRLDYDEDLPQHFVGDPGRIRQILINLIGNAVKFTDRGGVTVSVQRSHETSEGTPEADNEGTGRARLRVSITDTGIGIPPAQQATVLAPFTQADASMTRRFGGTGLGLSISRQLVELMGGTLQLESEVGVGTTFYFELDLPIADVADMEPNDDDLEEDLGGDEYVASEPLRVLVAEDGVTNQHVIAGLLRSLGHECSIASDGRETIAKWRNEPFDVVLMDMHMPVMDGLEATLAIRQYEMGTDRHIPIIALTAAAMAEDARLCREAGMDNYLTKPIRRRKLQQALSVIHPRKDRRVRATAGDLETVGGSKTVDDSSRITVDASAPTPRSRSKGTPNVLALSEEHAGCLDLDSARSRIPGGVSGVLRLAAVFREECHSLVQQLEADFGSGDNNSARRNAHTLKGACGLLGAKHLQAAAGAIETAGREQRLGDPGLSASLLQSLQTEAQRVLAAVDELLSQDQG</sequence>
<accession>A0ABT0U7M7</accession>
<dbReference type="PROSITE" id="PS50894">
    <property type="entry name" value="HPT"/>
    <property type="match status" value="1"/>
</dbReference>
<evidence type="ECO:0000256" key="1">
    <source>
        <dbReference type="ARBA" id="ARBA00000085"/>
    </source>
</evidence>
<evidence type="ECO:0000256" key="4">
    <source>
        <dbReference type="ARBA" id="ARBA00022475"/>
    </source>
</evidence>
<keyword evidence="6" id="KW-0812">Transmembrane</keyword>
<dbReference type="InterPro" id="IPR036097">
    <property type="entry name" value="HisK_dim/P_sf"/>
</dbReference>
<evidence type="ECO:0000313" key="19">
    <source>
        <dbReference type="EMBL" id="MCM2372903.1"/>
    </source>
</evidence>
<dbReference type="PROSITE" id="PS50113">
    <property type="entry name" value="PAC"/>
    <property type="match status" value="2"/>
</dbReference>
<gene>
    <name evidence="19" type="ORF">NB063_20005</name>
</gene>
<dbReference type="Gene3D" id="3.40.50.2300">
    <property type="match status" value="1"/>
</dbReference>
<feature type="modified residue" description="4-aspartylphosphate" evidence="13">
    <location>
        <position position="596"/>
    </location>
</feature>
<feature type="domain" description="PAC" evidence="17">
    <location>
        <begin position="85"/>
        <end position="140"/>
    </location>
</feature>
<dbReference type="CDD" id="cd17546">
    <property type="entry name" value="REC_hyHK_CKI1_RcsC-like"/>
    <property type="match status" value="1"/>
</dbReference>
<dbReference type="SUPFAM" id="SSF52172">
    <property type="entry name" value="CheY-like"/>
    <property type="match status" value="1"/>
</dbReference>
<evidence type="ECO:0000256" key="2">
    <source>
        <dbReference type="ARBA" id="ARBA00004651"/>
    </source>
</evidence>
<feature type="domain" description="Histidine kinase" evidence="14">
    <location>
        <begin position="286"/>
        <end position="518"/>
    </location>
</feature>
<dbReference type="EC" id="2.7.13.3" evidence="3"/>
<dbReference type="SMART" id="SM00091">
    <property type="entry name" value="PAS"/>
    <property type="match status" value="2"/>
</dbReference>
<dbReference type="RefSeq" id="WP_250930536.1">
    <property type="nucleotide sequence ID" value="NZ_JAMQBK010000057.1"/>
</dbReference>
<dbReference type="InterPro" id="IPR003661">
    <property type="entry name" value="HisK_dim/P_dom"/>
</dbReference>
<dbReference type="SMART" id="SM00387">
    <property type="entry name" value="HATPase_c"/>
    <property type="match status" value="1"/>
</dbReference>
<dbReference type="PANTHER" id="PTHR45339:SF1">
    <property type="entry name" value="HYBRID SIGNAL TRANSDUCTION HISTIDINE KINASE J"/>
    <property type="match status" value="1"/>
</dbReference>
<feature type="domain" description="Response regulatory" evidence="15">
    <location>
        <begin position="547"/>
        <end position="665"/>
    </location>
</feature>
<evidence type="ECO:0000259" key="15">
    <source>
        <dbReference type="PROSITE" id="PS50110"/>
    </source>
</evidence>
<dbReference type="Gene3D" id="3.30.450.20">
    <property type="entry name" value="PAS domain"/>
    <property type="match status" value="2"/>
</dbReference>
<dbReference type="CDD" id="cd00082">
    <property type="entry name" value="HisKA"/>
    <property type="match status" value="1"/>
</dbReference>
<dbReference type="PROSITE" id="PS50109">
    <property type="entry name" value="HIS_KIN"/>
    <property type="match status" value="1"/>
</dbReference>
<dbReference type="Pfam" id="PF01627">
    <property type="entry name" value="Hpt"/>
    <property type="match status" value="1"/>
</dbReference>
<dbReference type="InterPro" id="IPR035965">
    <property type="entry name" value="PAS-like_dom_sf"/>
</dbReference>
<dbReference type="Pfam" id="PF02518">
    <property type="entry name" value="HATPase_c"/>
    <property type="match status" value="1"/>
</dbReference>
<dbReference type="PRINTS" id="PR00344">
    <property type="entry name" value="BCTRLSENSOR"/>
</dbReference>
<feature type="domain" description="PAC" evidence="17">
    <location>
        <begin position="213"/>
        <end position="268"/>
    </location>
</feature>
<dbReference type="PROSITE" id="PS50110">
    <property type="entry name" value="RESPONSE_REGULATORY"/>
    <property type="match status" value="1"/>
</dbReference>
<evidence type="ECO:0000256" key="8">
    <source>
        <dbReference type="ARBA" id="ARBA00022840"/>
    </source>
</evidence>
<evidence type="ECO:0000259" key="17">
    <source>
        <dbReference type="PROSITE" id="PS50113"/>
    </source>
</evidence>
<dbReference type="Gene3D" id="1.10.287.130">
    <property type="match status" value="1"/>
</dbReference>
<feature type="modified residue" description="Phosphohistidine" evidence="12">
    <location>
        <position position="775"/>
    </location>
</feature>
<dbReference type="SMART" id="SM00388">
    <property type="entry name" value="HisKA"/>
    <property type="match status" value="1"/>
</dbReference>
<proteinExistence type="predicted"/>
<comment type="caution">
    <text evidence="19">The sequence shown here is derived from an EMBL/GenBank/DDBJ whole genome shotgun (WGS) entry which is preliminary data.</text>
</comment>
<dbReference type="InterPro" id="IPR036890">
    <property type="entry name" value="HATPase_C_sf"/>
</dbReference>
<evidence type="ECO:0000259" key="16">
    <source>
        <dbReference type="PROSITE" id="PS50112"/>
    </source>
</evidence>
<feature type="domain" description="HPt" evidence="18">
    <location>
        <begin position="736"/>
        <end position="832"/>
    </location>
</feature>
<evidence type="ECO:0000256" key="10">
    <source>
        <dbReference type="ARBA" id="ARBA00023012"/>
    </source>
</evidence>
<keyword evidence="8" id="KW-0067">ATP-binding</keyword>
<organism evidence="19 20">
    <name type="scientific">Aporhodopirellula aestuarii</name>
    <dbReference type="NCBI Taxonomy" id="2950107"/>
    <lineage>
        <taxon>Bacteria</taxon>
        <taxon>Pseudomonadati</taxon>
        <taxon>Planctomycetota</taxon>
        <taxon>Planctomycetia</taxon>
        <taxon>Pirellulales</taxon>
        <taxon>Pirellulaceae</taxon>
        <taxon>Aporhodopirellula</taxon>
    </lineage>
</organism>
<evidence type="ECO:0000256" key="7">
    <source>
        <dbReference type="ARBA" id="ARBA00022741"/>
    </source>
</evidence>
<evidence type="ECO:0000259" key="14">
    <source>
        <dbReference type="PROSITE" id="PS50109"/>
    </source>
</evidence>
<evidence type="ECO:0000256" key="5">
    <source>
        <dbReference type="ARBA" id="ARBA00022553"/>
    </source>
</evidence>
<dbReference type="SUPFAM" id="SSF55785">
    <property type="entry name" value="PYP-like sensor domain (PAS domain)"/>
    <property type="match status" value="2"/>
</dbReference>
<dbReference type="PANTHER" id="PTHR45339">
    <property type="entry name" value="HYBRID SIGNAL TRANSDUCTION HISTIDINE KINASE J"/>
    <property type="match status" value="1"/>
</dbReference>
<keyword evidence="20" id="KW-1185">Reference proteome</keyword>
<dbReference type="CDD" id="cd00130">
    <property type="entry name" value="PAS"/>
    <property type="match status" value="2"/>
</dbReference>
<dbReference type="CDD" id="cd16922">
    <property type="entry name" value="HATPase_EvgS-ArcB-TorS-like"/>
    <property type="match status" value="1"/>
</dbReference>
<reference evidence="19 20" key="1">
    <citation type="journal article" date="2022" name="Syst. Appl. Microbiol.">
        <title>Rhodopirellula aestuarii sp. nov., a novel member of the genus Rhodopirellula isolated from brackish sediments collected in the Tagus River estuary, Portugal.</title>
        <authorList>
            <person name="Vitorino I.R."/>
            <person name="Klimek D."/>
            <person name="Calusinska M."/>
            <person name="Lobo-da-Cunha A."/>
            <person name="Vasconcelos V."/>
            <person name="Lage O.M."/>
        </authorList>
    </citation>
    <scope>NUCLEOTIDE SEQUENCE [LARGE SCALE GENOMIC DNA]</scope>
    <source>
        <strain evidence="19 20">ICT_H3.1</strain>
    </source>
</reference>
<keyword evidence="10" id="KW-0902">Two-component regulatory system</keyword>
<keyword evidence="5 13" id="KW-0597">Phosphoprotein</keyword>
<evidence type="ECO:0000256" key="3">
    <source>
        <dbReference type="ARBA" id="ARBA00012438"/>
    </source>
</evidence>
<dbReference type="InterPro" id="IPR036641">
    <property type="entry name" value="HPT_dom_sf"/>
</dbReference>
<name>A0ABT0U7M7_9BACT</name>
<comment type="catalytic activity">
    <reaction evidence="1">
        <text>ATP + protein L-histidine = ADP + protein N-phospho-L-histidine.</text>
        <dbReference type="EC" id="2.7.13.3"/>
    </reaction>
</comment>
<dbReference type="SMART" id="SM00448">
    <property type="entry name" value="REC"/>
    <property type="match status" value="1"/>
</dbReference>
<dbReference type="InterPro" id="IPR004358">
    <property type="entry name" value="Sig_transdc_His_kin-like_C"/>
</dbReference>
<dbReference type="InterPro" id="IPR011006">
    <property type="entry name" value="CheY-like_superfamily"/>
</dbReference>
<protein>
    <recommendedName>
        <fullName evidence="3">histidine kinase</fullName>
        <ecNumber evidence="3">2.7.13.3</ecNumber>
    </recommendedName>
</protein>
<dbReference type="InterPro" id="IPR013656">
    <property type="entry name" value="PAS_4"/>
</dbReference>
<evidence type="ECO:0000256" key="13">
    <source>
        <dbReference type="PROSITE-ProRule" id="PRU00169"/>
    </source>
</evidence>
<dbReference type="SUPFAM" id="SSF47226">
    <property type="entry name" value="Histidine-containing phosphotransfer domain, HPT domain"/>
    <property type="match status" value="1"/>
</dbReference>
<dbReference type="Proteomes" id="UP001202961">
    <property type="component" value="Unassembled WGS sequence"/>
</dbReference>
<feature type="domain" description="PAS" evidence="16">
    <location>
        <begin position="141"/>
        <end position="212"/>
    </location>
</feature>
<dbReference type="PROSITE" id="PS50112">
    <property type="entry name" value="PAS"/>
    <property type="match status" value="1"/>
</dbReference>
<evidence type="ECO:0000256" key="9">
    <source>
        <dbReference type="ARBA" id="ARBA00022989"/>
    </source>
</evidence>
<dbReference type="InterPro" id="IPR005467">
    <property type="entry name" value="His_kinase_dom"/>
</dbReference>